<dbReference type="PANTHER" id="PTHR13832:SF827">
    <property type="entry name" value="PROTEIN PHOSPHATASE 1L"/>
    <property type="match status" value="1"/>
</dbReference>
<sequence length="295" mass="31466">MTSTTLRAEDITVRACGITDVGRVRKNNEDTLLIAHLASVAKTAPPAQAVTFEASYPVLLAVSDGMGGAAAGEVASALVVEALRRAMASARGNWDEATLLAVERANREVWQASQQPGHKGMGATLTAICVHGTEAHVAEVGDSRAYLIRNGQILQITHDQSFVQALIDAGMIQPEEAERHPMRSMLLQAMGLDPEVKASVARLDLRRDDRLLLCSDGLSNKLSAADMLAVVEQGPSLEATCERLVALANGRGGDDNITAIVAEVHGEGLTPPRRGERVAQTLHTVTEFEPKKKKI</sequence>
<dbReference type="EMBL" id="JEMA01000401">
    <property type="protein sequence ID" value="KYF70391.1"/>
    <property type="molecule type" value="Genomic_DNA"/>
</dbReference>
<evidence type="ECO:0000313" key="2">
    <source>
        <dbReference type="EMBL" id="KYF70391.1"/>
    </source>
</evidence>
<protein>
    <recommendedName>
        <fullName evidence="1">PPM-type phosphatase domain-containing protein</fullName>
    </recommendedName>
</protein>
<proteinExistence type="predicted"/>
<feature type="domain" description="PPM-type phosphatase" evidence="1">
    <location>
        <begin position="15"/>
        <end position="264"/>
    </location>
</feature>
<dbReference type="InterPro" id="IPR036457">
    <property type="entry name" value="PPM-type-like_dom_sf"/>
</dbReference>
<dbReference type="GO" id="GO:0004722">
    <property type="term" value="F:protein serine/threonine phosphatase activity"/>
    <property type="evidence" value="ECO:0007669"/>
    <property type="project" value="InterPro"/>
</dbReference>
<comment type="caution">
    <text evidence="2">The sequence shown here is derived from an EMBL/GenBank/DDBJ whole genome shotgun (WGS) entry which is preliminary data.</text>
</comment>
<dbReference type="InterPro" id="IPR001932">
    <property type="entry name" value="PPM-type_phosphatase-like_dom"/>
</dbReference>
<dbReference type="RefSeq" id="WP_061607675.1">
    <property type="nucleotide sequence ID" value="NZ_JEMA01000401.1"/>
</dbReference>
<accession>A0A150QQW7</accession>
<dbReference type="Gene3D" id="3.60.40.10">
    <property type="entry name" value="PPM-type phosphatase domain"/>
    <property type="match status" value="1"/>
</dbReference>
<reference evidence="2 3" key="1">
    <citation type="submission" date="2014-02" db="EMBL/GenBank/DDBJ databases">
        <title>The small core and large imbalanced accessory genome model reveals a collaborative survival strategy of Sorangium cellulosum strains in nature.</title>
        <authorList>
            <person name="Han K."/>
            <person name="Peng R."/>
            <person name="Blom J."/>
            <person name="Li Y.-Z."/>
        </authorList>
    </citation>
    <scope>NUCLEOTIDE SEQUENCE [LARGE SCALE GENOMIC DNA]</scope>
    <source>
        <strain evidence="2 3">So0008-312</strain>
    </source>
</reference>
<dbReference type="OrthoDB" id="5496340at2"/>
<dbReference type="SMART" id="SM00332">
    <property type="entry name" value="PP2Cc"/>
    <property type="match status" value="1"/>
</dbReference>
<organism evidence="2 3">
    <name type="scientific">Sorangium cellulosum</name>
    <name type="common">Polyangium cellulosum</name>
    <dbReference type="NCBI Taxonomy" id="56"/>
    <lineage>
        <taxon>Bacteria</taxon>
        <taxon>Pseudomonadati</taxon>
        <taxon>Myxococcota</taxon>
        <taxon>Polyangia</taxon>
        <taxon>Polyangiales</taxon>
        <taxon>Polyangiaceae</taxon>
        <taxon>Sorangium</taxon>
    </lineage>
</organism>
<dbReference type="AlphaFoldDB" id="A0A150QQW7"/>
<gene>
    <name evidence="2" type="ORF">BE15_11475</name>
</gene>
<dbReference type="PROSITE" id="PS51746">
    <property type="entry name" value="PPM_2"/>
    <property type="match status" value="1"/>
</dbReference>
<evidence type="ECO:0000313" key="3">
    <source>
        <dbReference type="Proteomes" id="UP000075260"/>
    </source>
</evidence>
<dbReference type="Pfam" id="PF13672">
    <property type="entry name" value="PP2C_2"/>
    <property type="match status" value="1"/>
</dbReference>
<name>A0A150QQW7_SORCE</name>
<dbReference type="SMART" id="SM00331">
    <property type="entry name" value="PP2C_SIG"/>
    <property type="match status" value="1"/>
</dbReference>
<dbReference type="PANTHER" id="PTHR13832">
    <property type="entry name" value="PROTEIN PHOSPHATASE 2C"/>
    <property type="match status" value="1"/>
</dbReference>
<dbReference type="Proteomes" id="UP000075260">
    <property type="component" value="Unassembled WGS sequence"/>
</dbReference>
<dbReference type="SUPFAM" id="SSF81606">
    <property type="entry name" value="PP2C-like"/>
    <property type="match status" value="1"/>
</dbReference>
<dbReference type="InterPro" id="IPR015655">
    <property type="entry name" value="PP2C"/>
</dbReference>
<evidence type="ECO:0000259" key="1">
    <source>
        <dbReference type="PROSITE" id="PS51746"/>
    </source>
</evidence>
<dbReference type="CDD" id="cd00143">
    <property type="entry name" value="PP2Cc"/>
    <property type="match status" value="1"/>
</dbReference>